<feature type="chain" id="PRO_5032277089" description="C-type lysozyme inhibitor domain-containing protein" evidence="6">
    <location>
        <begin position="22"/>
        <end position="126"/>
    </location>
</feature>
<evidence type="ECO:0000259" key="7">
    <source>
        <dbReference type="Pfam" id="PF09864"/>
    </source>
</evidence>
<dbReference type="InterPro" id="IPR036328">
    <property type="entry name" value="MliC_sf"/>
</dbReference>
<dbReference type="Pfam" id="PF09864">
    <property type="entry name" value="MliC"/>
    <property type="match status" value="1"/>
</dbReference>
<sequence length="126" mass="13553">MKKLLLISSILTVAFLVGCNAKDKDKNTTTTAEASSPVAQVDANESNEKTVKYETEDKKQFTLKTSDNFATATLTDQDGHSYSLKEVPAGSGMRLEGDNGVAIHSKGEEATIELAKDQSLSVKEVK</sequence>
<evidence type="ECO:0000256" key="3">
    <source>
        <dbReference type="ARBA" id="ARBA00023139"/>
    </source>
</evidence>
<gene>
    <name evidence="8" type="ORF">GAK29_03465</name>
</gene>
<keyword evidence="4" id="KW-0449">Lipoprotein</keyword>
<reference evidence="9" key="1">
    <citation type="journal article" date="2020" name="MBio">
        <title>Horizontal gene transfer to a defensive symbiont with a reduced genome amongst a multipartite beetle microbiome.</title>
        <authorList>
            <person name="Waterworth S.C."/>
            <person name="Florez L.V."/>
            <person name="Rees E.R."/>
            <person name="Hertweck C."/>
            <person name="Kaltenpoth M."/>
            <person name="Kwan J.C."/>
        </authorList>
    </citation>
    <scope>NUCLEOTIDE SEQUENCE [LARGE SCALE GENOMIC DNA]</scope>
</reference>
<keyword evidence="2" id="KW-0472">Membrane</keyword>
<dbReference type="SUPFAM" id="SSF141488">
    <property type="entry name" value="YdhA-like"/>
    <property type="match status" value="1"/>
</dbReference>
<evidence type="ECO:0000313" key="9">
    <source>
        <dbReference type="Proteomes" id="UP000490535"/>
    </source>
</evidence>
<evidence type="ECO:0000256" key="2">
    <source>
        <dbReference type="ARBA" id="ARBA00023136"/>
    </source>
</evidence>
<evidence type="ECO:0000256" key="6">
    <source>
        <dbReference type="SAM" id="SignalP"/>
    </source>
</evidence>
<keyword evidence="1 6" id="KW-0732">Signal</keyword>
<evidence type="ECO:0000313" key="8">
    <source>
        <dbReference type="EMBL" id="KAF1021109.1"/>
    </source>
</evidence>
<dbReference type="EMBL" id="WNDP01000110">
    <property type="protein sequence ID" value="KAF1021109.1"/>
    <property type="molecule type" value="Genomic_DNA"/>
</dbReference>
<dbReference type="AlphaFoldDB" id="A0A833UT00"/>
<dbReference type="InterPro" id="IPR018660">
    <property type="entry name" value="MliC"/>
</dbReference>
<protein>
    <recommendedName>
        <fullName evidence="7">C-type lysozyme inhibitor domain-containing protein</fullName>
    </recommendedName>
</protein>
<feature type="signal peptide" evidence="6">
    <location>
        <begin position="1"/>
        <end position="21"/>
    </location>
</feature>
<evidence type="ECO:0000256" key="4">
    <source>
        <dbReference type="ARBA" id="ARBA00023288"/>
    </source>
</evidence>
<proteinExistence type="predicted"/>
<comment type="caution">
    <text evidence="8">The sequence shown here is derived from an EMBL/GenBank/DDBJ whole genome shotgun (WGS) entry which is preliminary data.</text>
</comment>
<dbReference type="Proteomes" id="UP000490535">
    <property type="component" value="Unassembled WGS sequence"/>
</dbReference>
<name>A0A833UT00_ACIBZ</name>
<feature type="region of interest" description="Disordered" evidence="5">
    <location>
        <begin position="24"/>
        <end position="50"/>
    </location>
</feature>
<keyword evidence="3" id="KW-0564">Palmitate</keyword>
<dbReference type="PROSITE" id="PS51257">
    <property type="entry name" value="PROKAR_LIPOPROTEIN"/>
    <property type="match status" value="1"/>
</dbReference>
<dbReference type="Gene3D" id="2.40.128.200">
    <property type="match status" value="1"/>
</dbReference>
<evidence type="ECO:0000256" key="5">
    <source>
        <dbReference type="SAM" id="MobiDB-lite"/>
    </source>
</evidence>
<accession>A0A833UT00</accession>
<evidence type="ECO:0000256" key="1">
    <source>
        <dbReference type="ARBA" id="ARBA00022729"/>
    </source>
</evidence>
<feature type="domain" description="C-type lysozyme inhibitor" evidence="7">
    <location>
        <begin position="56"/>
        <end position="117"/>
    </location>
</feature>
<organism evidence="8 9">
    <name type="scientific">Acinetobacter bereziniae</name>
    <name type="common">Acinetobacter genomosp. 10</name>
    <dbReference type="NCBI Taxonomy" id="106648"/>
    <lineage>
        <taxon>Bacteria</taxon>
        <taxon>Pseudomonadati</taxon>
        <taxon>Pseudomonadota</taxon>
        <taxon>Gammaproteobacteria</taxon>
        <taxon>Moraxellales</taxon>
        <taxon>Moraxellaceae</taxon>
        <taxon>Acinetobacter</taxon>
    </lineage>
</organism>